<proteinExistence type="predicted"/>
<protein>
    <submittedName>
        <fullName evidence="2">Glycosyltransferase</fullName>
    </submittedName>
</protein>
<evidence type="ECO:0000259" key="1">
    <source>
        <dbReference type="Pfam" id="PF00534"/>
    </source>
</evidence>
<dbReference type="GO" id="GO:0016757">
    <property type="term" value="F:glycosyltransferase activity"/>
    <property type="evidence" value="ECO:0007669"/>
    <property type="project" value="InterPro"/>
</dbReference>
<comment type="caution">
    <text evidence="2">The sequence shown here is derived from an EMBL/GenBank/DDBJ whole genome shotgun (WGS) entry which is preliminary data.</text>
</comment>
<reference evidence="2" key="2">
    <citation type="submission" date="2021-04" db="EMBL/GenBank/DDBJ databases">
        <authorList>
            <person name="Gilroy R."/>
        </authorList>
    </citation>
    <scope>NUCLEOTIDE SEQUENCE</scope>
    <source>
        <strain evidence="2">A6-441</strain>
    </source>
</reference>
<gene>
    <name evidence="2" type="ORF">IAA47_02760</name>
</gene>
<dbReference type="CDD" id="cd03811">
    <property type="entry name" value="GT4_GT28_WabH-like"/>
    <property type="match status" value="1"/>
</dbReference>
<dbReference type="InterPro" id="IPR001296">
    <property type="entry name" value="Glyco_trans_1"/>
</dbReference>
<evidence type="ECO:0000313" key="2">
    <source>
        <dbReference type="EMBL" id="MBU3841897.1"/>
    </source>
</evidence>
<name>A0A9E2KY18_9FUSO</name>
<dbReference type="AlphaFoldDB" id="A0A9E2KY18"/>
<reference evidence="2" key="1">
    <citation type="journal article" date="2021" name="PeerJ">
        <title>Extensive microbial diversity within the chicken gut microbiome revealed by metagenomics and culture.</title>
        <authorList>
            <person name="Gilroy R."/>
            <person name="Ravi A."/>
            <person name="Getino M."/>
            <person name="Pursley I."/>
            <person name="Horton D.L."/>
            <person name="Alikhan N.F."/>
            <person name="Baker D."/>
            <person name="Gharbi K."/>
            <person name="Hall N."/>
            <person name="Watson M."/>
            <person name="Adriaenssens E.M."/>
            <person name="Foster-Nyarko E."/>
            <person name="Jarju S."/>
            <person name="Secka A."/>
            <person name="Antonio M."/>
            <person name="Oren A."/>
            <person name="Chaudhuri R.R."/>
            <person name="La Ragione R."/>
            <person name="Hildebrand F."/>
            <person name="Pallen M.J."/>
        </authorList>
    </citation>
    <scope>NUCLEOTIDE SEQUENCE</scope>
    <source>
        <strain evidence="2">A6-441</strain>
    </source>
</reference>
<dbReference type="Gene3D" id="3.40.50.2000">
    <property type="entry name" value="Glycogen Phosphorylase B"/>
    <property type="match status" value="2"/>
</dbReference>
<dbReference type="PANTHER" id="PTHR12526:SF630">
    <property type="entry name" value="GLYCOSYLTRANSFERASE"/>
    <property type="match status" value="1"/>
</dbReference>
<dbReference type="PANTHER" id="PTHR12526">
    <property type="entry name" value="GLYCOSYLTRANSFERASE"/>
    <property type="match status" value="1"/>
</dbReference>
<dbReference type="EMBL" id="JAHLFN010000020">
    <property type="protein sequence ID" value="MBU3841897.1"/>
    <property type="molecule type" value="Genomic_DNA"/>
</dbReference>
<organism evidence="2 3">
    <name type="scientific">Candidatus Fusobacterium pullicola</name>
    <dbReference type="NCBI Taxonomy" id="2838601"/>
    <lineage>
        <taxon>Bacteria</taxon>
        <taxon>Fusobacteriati</taxon>
        <taxon>Fusobacteriota</taxon>
        <taxon>Fusobacteriia</taxon>
        <taxon>Fusobacteriales</taxon>
        <taxon>Fusobacteriaceae</taxon>
        <taxon>Fusobacterium</taxon>
    </lineage>
</organism>
<evidence type="ECO:0000313" key="3">
    <source>
        <dbReference type="Proteomes" id="UP000724657"/>
    </source>
</evidence>
<dbReference type="Proteomes" id="UP000724657">
    <property type="component" value="Unassembled WGS sequence"/>
</dbReference>
<sequence length="372" mass="43083">MITLLSCINFSKYEVDLQLFSYGGELEEIIPKEVNLLKPLKYTEFCKSSLIELKNMKKFKYLIARVIFSIALRVKKRGVKETARLFWKINQNNFSKEKQKYDIAIAYAQGIPTFYVADKIKATKKIAWINTIYNLKGIEKKYQEKKYKKFDHIVLVSEAAKCIFEQVYPNLKNNLKIIYDIISLRTIVEMSKIGKKIISRNELKILTIGRLDKSKGYDIALGACKILKDKGIKFKWYILGKGPLKEEIEKKIDELGLKEYFILLGVTSNPYGYIKSADIYVQTSRFEGFGLAIAEARILNVPVVTTEFDAVYNQMVQRKNGIVTQMNAQSVADGIMELIENKELKNSIIEYLKNEKKGNLEEYEKFEKLIEE</sequence>
<dbReference type="Pfam" id="PF00534">
    <property type="entry name" value="Glycos_transf_1"/>
    <property type="match status" value="1"/>
</dbReference>
<accession>A0A9E2KY18</accession>
<dbReference type="SUPFAM" id="SSF53756">
    <property type="entry name" value="UDP-Glycosyltransferase/glycogen phosphorylase"/>
    <property type="match status" value="1"/>
</dbReference>
<feature type="domain" description="Glycosyl transferase family 1" evidence="1">
    <location>
        <begin position="198"/>
        <end position="353"/>
    </location>
</feature>